<reference evidence="1 2" key="1">
    <citation type="submission" date="2019-03" db="EMBL/GenBank/DDBJ databases">
        <title>Genomic Encyclopedia of Type Strains, Phase III (KMG-III): the genomes of soil and plant-associated and newly described type strains.</title>
        <authorList>
            <person name="Whitman W."/>
        </authorList>
    </citation>
    <scope>NUCLEOTIDE SEQUENCE [LARGE SCALE GENOMIC DNA]</scope>
    <source>
        <strain evidence="1 2">CECT 7378</strain>
    </source>
</reference>
<protein>
    <submittedName>
        <fullName evidence="1">Uncharacterized protein</fullName>
    </submittedName>
</protein>
<proteinExistence type="predicted"/>
<evidence type="ECO:0000313" key="1">
    <source>
        <dbReference type="EMBL" id="TDO96795.1"/>
    </source>
</evidence>
<dbReference type="Proteomes" id="UP000294656">
    <property type="component" value="Unassembled WGS sequence"/>
</dbReference>
<dbReference type="RefSeq" id="WP_133504295.1">
    <property type="nucleotide sequence ID" value="NZ_SNXC01000013.1"/>
</dbReference>
<dbReference type="EMBL" id="SNXC01000013">
    <property type="protein sequence ID" value="TDO96795.1"/>
    <property type="molecule type" value="Genomic_DNA"/>
</dbReference>
<name>A0A4R6M7E3_9GAMM</name>
<evidence type="ECO:0000313" key="2">
    <source>
        <dbReference type="Proteomes" id="UP000294656"/>
    </source>
</evidence>
<keyword evidence="2" id="KW-1185">Reference proteome</keyword>
<sequence length="171" mass="19314">MASLPIFITAVANSADEPSFPLLFTWSTHDAEIKEVLVIPDDDWLHSATVEKNIQDINETQLYEFGYEAGDILAEWTSEFDTDAVYAIQPDELSLLVEATFDSKGLEPTFEVLNIFDWFEERGLDLHNEWASHGNPTPLELLPPDEQIASLLQIASENGLIEAPEREEDYD</sequence>
<dbReference type="OrthoDB" id="6102822at2"/>
<accession>A0A4R6M7E3</accession>
<organism evidence="1 2">
    <name type="scientific">Marinomonas balearica</name>
    <dbReference type="NCBI Taxonomy" id="491947"/>
    <lineage>
        <taxon>Bacteria</taxon>
        <taxon>Pseudomonadati</taxon>
        <taxon>Pseudomonadota</taxon>
        <taxon>Gammaproteobacteria</taxon>
        <taxon>Oceanospirillales</taxon>
        <taxon>Oceanospirillaceae</taxon>
        <taxon>Marinomonas</taxon>
    </lineage>
</organism>
<gene>
    <name evidence="1" type="ORF">DFP79_2564</name>
</gene>
<comment type="caution">
    <text evidence="1">The sequence shown here is derived from an EMBL/GenBank/DDBJ whole genome shotgun (WGS) entry which is preliminary data.</text>
</comment>
<dbReference type="AlphaFoldDB" id="A0A4R6M7E3"/>